<sequence length="633" mass="68693">MHDARPAGSIIMHEANAETTGASASGERCSARASGVGSDEGGSIEEMAEALASAQASLHMEVRRRRNAEDLLWDIVETLPEGIAAFDADERLLVYNSAYLASFTGLGDVIAAGVPFETILRRGVEAGEFVLPNMGGTNREADRETWITQRLEEHRTPNAVSVQQMSGGRWHEVRRLRSRAGYVVGVRTDITALKEAESRIRTQAERDPLTGLFNRTVLIAQLKTQIARHKAEATTGALVVLDLVKFKEVNDTQGHTAGDALLVEVATRLVGAVRSEDGVLRLGGDEFALILPGVGNQDAVERFVSRLKEHLGEPFTLLGRVIRPQATMGVCLFPEHGEDAVELLKFADNALFQAKARERGGHCYFNASLRHGMERRGTIAQALREALETGALDIALQPQFSIADGTHTGFEALARWRGRDPEISPVDFIPVAEETGLIVPLGRHVLDRSLAAARRMWDAGLDPGVVAVNVAAAQLKSLCFVDTVATLLKEHDLPARILEIEVTENVLLGRSSERIERCLRCLQDMGVAIALDDFGTGHASLAHLKRVPVDRLKIDRSFVAGIGERTDDEVIVRTVVSLAHALGKTVVAEGVQTEAQRRFLAELACDVGQGFLVSRPLTPDAAQSYLRDLAGPI</sequence>
<organism evidence="4 5">
    <name type="scientific">Breoghania corrubedonensis</name>
    <dbReference type="NCBI Taxonomy" id="665038"/>
    <lineage>
        <taxon>Bacteria</taxon>
        <taxon>Pseudomonadati</taxon>
        <taxon>Pseudomonadota</taxon>
        <taxon>Alphaproteobacteria</taxon>
        <taxon>Hyphomicrobiales</taxon>
        <taxon>Stappiaceae</taxon>
        <taxon>Breoghania</taxon>
    </lineage>
</organism>
<dbReference type="Proteomes" id="UP000244081">
    <property type="component" value="Unassembled WGS sequence"/>
</dbReference>
<dbReference type="InterPro" id="IPR029787">
    <property type="entry name" value="Nucleotide_cyclase"/>
</dbReference>
<name>A0A2T5V539_9HYPH</name>
<feature type="domain" description="GGDEF" evidence="3">
    <location>
        <begin position="234"/>
        <end position="367"/>
    </location>
</feature>
<dbReference type="CDD" id="cd01949">
    <property type="entry name" value="GGDEF"/>
    <property type="match status" value="1"/>
</dbReference>
<proteinExistence type="predicted"/>
<dbReference type="Pfam" id="PF12860">
    <property type="entry name" value="PAS_7"/>
    <property type="match status" value="1"/>
</dbReference>
<dbReference type="SUPFAM" id="SSF141868">
    <property type="entry name" value="EAL domain-like"/>
    <property type="match status" value="1"/>
</dbReference>
<evidence type="ECO:0000259" key="3">
    <source>
        <dbReference type="PROSITE" id="PS50887"/>
    </source>
</evidence>
<feature type="domain" description="EAL" evidence="2">
    <location>
        <begin position="376"/>
        <end position="630"/>
    </location>
</feature>
<evidence type="ECO:0000313" key="4">
    <source>
        <dbReference type="EMBL" id="PTW58869.1"/>
    </source>
</evidence>
<dbReference type="Pfam" id="PF00990">
    <property type="entry name" value="GGDEF"/>
    <property type="match status" value="1"/>
</dbReference>
<dbReference type="InterPro" id="IPR052155">
    <property type="entry name" value="Biofilm_reg_signaling"/>
</dbReference>
<gene>
    <name evidence="4" type="ORF">C8N35_109174</name>
</gene>
<feature type="region of interest" description="Disordered" evidence="1">
    <location>
        <begin position="1"/>
        <end position="40"/>
    </location>
</feature>
<dbReference type="PANTHER" id="PTHR44757:SF2">
    <property type="entry name" value="BIOFILM ARCHITECTURE MAINTENANCE PROTEIN MBAA"/>
    <property type="match status" value="1"/>
</dbReference>
<dbReference type="EMBL" id="QAYG01000009">
    <property type="protein sequence ID" value="PTW58869.1"/>
    <property type="molecule type" value="Genomic_DNA"/>
</dbReference>
<dbReference type="Pfam" id="PF00563">
    <property type="entry name" value="EAL"/>
    <property type="match status" value="1"/>
</dbReference>
<dbReference type="AlphaFoldDB" id="A0A2T5V539"/>
<dbReference type="PANTHER" id="PTHR44757">
    <property type="entry name" value="DIGUANYLATE CYCLASE DGCP"/>
    <property type="match status" value="1"/>
</dbReference>
<evidence type="ECO:0000256" key="1">
    <source>
        <dbReference type="SAM" id="MobiDB-lite"/>
    </source>
</evidence>
<dbReference type="Gene3D" id="3.20.20.450">
    <property type="entry name" value="EAL domain"/>
    <property type="match status" value="1"/>
</dbReference>
<accession>A0A2T5V539</accession>
<dbReference type="InterPro" id="IPR043128">
    <property type="entry name" value="Rev_trsase/Diguanyl_cyclase"/>
</dbReference>
<dbReference type="Gene3D" id="3.30.70.270">
    <property type="match status" value="1"/>
</dbReference>
<dbReference type="SUPFAM" id="SSF55073">
    <property type="entry name" value="Nucleotide cyclase"/>
    <property type="match status" value="1"/>
</dbReference>
<dbReference type="PROSITE" id="PS50887">
    <property type="entry name" value="GGDEF"/>
    <property type="match status" value="1"/>
</dbReference>
<dbReference type="PROSITE" id="PS50883">
    <property type="entry name" value="EAL"/>
    <property type="match status" value="1"/>
</dbReference>
<protein>
    <submittedName>
        <fullName evidence="4">Diguanylate cyclase (GGDEF)-like protein</fullName>
    </submittedName>
</protein>
<dbReference type="CDD" id="cd01948">
    <property type="entry name" value="EAL"/>
    <property type="match status" value="1"/>
</dbReference>
<dbReference type="InterPro" id="IPR000160">
    <property type="entry name" value="GGDEF_dom"/>
</dbReference>
<keyword evidence="5" id="KW-1185">Reference proteome</keyword>
<dbReference type="SMART" id="SM00052">
    <property type="entry name" value="EAL"/>
    <property type="match status" value="1"/>
</dbReference>
<dbReference type="Gene3D" id="3.30.450.20">
    <property type="entry name" value="PAS domain"/>
    <property type="match status" value="1"/>
</dbReference>
<comment type="caution">
    <text evidence="4">The sequence shown here is derived from an EMBL/GenBank/DDBJ whole genome shotgun (WGS) entry which is preliminary data.</text>
</comment>
<reference evidence="4 5" key="1">
    <citation type="submission" date="2018-04" db="EMBL/GenBank/DDBJ databases">
        <title>Genomic Encyclopedia of Archaeal and Bacterial Type Strains, Phase II (KMG-II): from individual species to whole genera.</title>
        <authorList>
            <person name="Goeker M."/>
        </authorList>
    </citation>
    <scope>NUCLEOTIDE SEQUENCE [LARGE SCALE GENOMIC DNA]</scope>
    <source>
        <strain evidence="4 5">DSM 23382</strain>
    </source>
</reference>
<dbReference type="SMART" id="SM00267">
    <property type="entry name" value="GGDEF"/>
    <property type="match status" value="1"/>
</dbReference>
<evidence type="ECO:0000259" key="2">
    <source>
        <dbReference type="PROSITE" id="PS50883"/>
    </source>
</evidence>
<dbReference type="InterPro" id="IPR001633">
    <property type="entry name" value="EAL_dom"/>
</dbReference>
<dbReference type="InterPro" id="IPR035919">
    <property type="entry name" value="EAL_sf"/>
</dbReference>
<evidence type="ECO:0000313" key="5">
    <source>
        <dbReference type="Proteomes" id="UP000244081"/>
    </source>
</evidence>
<dbReference type="NCBIfam" id="TIGR00254">
    <property type="entry name" value="GGDEF"/>
    <property type="match status" value="1"/>
</dbReference>